<evidence type="ECO:0000313" key="3">
    <source>
        <dbReference type="Proteomes" id="UP000275401"/>
    </source>
</evidence>
<dbReference type="AlphaFoldDB" id="A0A3M8VLE1"/>
<feature type="region of interest" description="Disordered" evidence="1">
    <location>
        <begin position="33"/>
        <end position="61"/>
    </location>
</feature>
<reference evidence="2 3" key="1">
    <citation type="submission" date="2018-11" db="EMBL/GenBank/DDBJ databases">
        <title>The Potential of Streptomyces as Biocontrol Agents against the Tomato grey mould, Botrytis cinerea (Gray mold) Frontiers in Microbiology.</title>
        <authorList>
            <person name="Li D."/>
        </authorList>
    </citation>
    <scope>NUCLEOTIDE SEQUENCE [LARGE SCALE GENOMIC DNA]</scope>
    <source>
        <strain evidence="2 3">NEAU-LD23</strain>
    </source>
</reference>
<organism evidence="2 3">
    <name type="scientific">Streptomyces botrytidirepellens</name>
    <dbReference type="NCBI Taxonomy" id="2486417"/>
    <lineage>
        <taxon>Bacteria</taxon>
        <taxon>Bacillati</taxon>
        <taxon>Actinomycetota</taxon>
        <taxon>Actinomycetes</taxon>
        <taxon>Kitasatosporales</taxon>
        <taxon>Streptomycetaceae</taxon>
        <taxon>Streptomyces</taxon>
    </lineage>
</organism>
<feature type="region of interest" description="Disordered" evidence="1">
    <location>
        <begin position="142"/>
        <end position="177"/>
    </location>
</feature>
<comment type="caution">
    <text evidence="2">The sequence shown here is derived from an EMBL/GenBank/DDBJ whole genome shotgun (WGS) entry which is preliminary data.</text>
</comment>
<accession>A0A3M8VLE1</accession>
<evidence type="ECO:0000313" key="2">
    <source>
        <dbReference type="EMBL" id="RNG18472.1"/>
    </source>
</evidence>
<feature type="compositionally biased region" description="Polar residues" evidence="1">
    <location>
        <begin position="142"/>
        <end position="163"/>
    </location>
</feature>
<keyword evidence="3" id="KW-1185">Reference proteome</keyword>
<name>A0A3M8VLE1_9ACTN</name>
<proteinExistence type="predicted"/>
<dbReference type="EMBL" id="RIBZ01000311">
    <property type="protein sequence ID" value="RNG18472.1"/>
    <property type="molecule type" value="Genomic_DNA"/>
</dbReference>
<gene>
    <name evidence="2" type="ORF">EEJ42_26295</name>
</gene>
<evidence type="ECO:0000256" key="1">
    <source>
        <dbReference type="SAM" id="MobiDB-lite"/>
    </source>
</evidence>
<dbReference type="Proteomes" id="UP000275401">
    <property type="component" value="Unassembled WGS sequence"/>
</dbReference>
<protein>
    <submittedName>
        <fullName evidence="2">Uncharacterized protein</fullName>
    </submittedName>
</protein>
<sequence>MTALISEEKRVKKAASIAGTVAAAALLLTACGSDSDEGTKDTSKDTPSAQESSAPAEGGANSKITGAYLAKTGSQTLILSIGGEKASLIAGKHVCNGEYTDTGEKMLMLKCADGNTDRTMGKVAPSGDGKTLTVDWDALSENDTFTRTTSPSDIPSNIPTSLPSGIPTDLPTNLPSS</sequence>